<dbReference type="Proteomes" id="UP000029224">
    <property type="component" value="Unassembled WGS sequence"/>
</dbReference>
<dbReference type="GO" id="GO:0004069">
    <property type="term" value="F:L-aspartate:2-oxoglutarate aminotransferase activity"/>
    <property type="evidence" value="ECO:0007669"/>
    <property type="project" value="InterPro"/>
</dbReference>
<dbReference type="Pfam" id="PF21074">
    <property type="entry name" value="GDH_C"/>
    <property type="match status" value="1"/>
</dbReference>
<dbReference type="InterPro" id="IPR048381">
    <property type="entry name" value="GDH_C"/>
</dbReference>
<dbReference type="InterPro" id="IPR007780">
    <property type="entry name" value="NAD_Glu_DH_bac"/>
</dbReference>
<keyword evidence="2" id="KW-0560">Oxidoreductase</keyword>
<dbReference type="PANTHER" id="PTHR43403">
    <property type="entry name" value="NAD-SPECIFIC GLUTAMATE DEHYDROGENASE"/>
    <property type="match status" value="1"/>
</dbReference>
<keyword evidence="3" id="KW-1185">Reference proteome</keyword>
<dbReference type="GO" id="GO:0004352">
    <property type="term" value="F:glutamate dehydrogenase (NAD+) activity"/>
    <property type="evidence" value="ECO:0007669"/>
    <property type="project" value="UniProtKB-EC"/>
</dbReference>
<name>A0A090T353_9VIBR</name>
<gene>
    <name evidence="2" type="ORF">JCM19240_1328</name>
</gene>
<protein>
    <submittedName>
        <fullName evidence="2">NAD-specific glutamate dehydrogenase large form</fullName>
        <ecNumber evidence="2">1.4.1.2</ecNumber>
    </submittedName>
</protein>
<proteinExistence type="predicted"/>
<evidence type="ECO:0000313" key="2">
    <source>
        <dbReference type="EMBL" id="GAL34420.1"/>
    </source>
</evidence>
<evidence type="ECO:0000259" key="1">
    <source>
        <dbReference type="Pfam" id="PF21074"/>
    </source>
</evidence>
<dbReference type="EMBL" id="BBMT01000004">
    <property type="protein sequence ID" value="GAL34420.1"/>
    <property type="molecule type" value="Genomic_DNA"/>
</dbReference>
<comment type="caution">
    <text evidence="2">The sequence shown here is derived from an EMBL/GenBank/DDBJ whole genome shotgun (WGS) entry which is preliminary data.</text>
</comment>
<feature type="domain" description="NAD-specific glutamate dehydrogenase C-terminal" evidence="1">
    <location>
        <begin position="2"/>
        <end position="135"/>
    </location>
</feature>
<evidence type="ECO:0000313" key="3">
    <source>
        <dbReference type="Proteomes" id="UP000029224"/>
    </source>
</evidence>
<dbReference type="EC" id="1.4.1.2" evidence="2"/>
<dbReference type="AlphaFoldDB" id="A0A090T353"/>
<dbReference type="PANTHER" id="PTHR43403:SF1">
    <property type="entry name" value="NAD-SPECIFIC GLUTAMATE DEHYDROGENASE"/>
    <property type="match status" value="1"/>
</dbReference>
<sequence>MSRLSSLLSAVDIAEIAAEASFDVERASKLYFHLGDRLSLHWFLNQINGQAVDNNWQALARAAFREDLDWQQRLLTAQVLRCGCGGDSDDVILSLDNWMETNTHSLQRWENILNEFKVGNVHEFAKFSVALRELSLLNLNCANNL</sequence>
<reference evidence="2 3" key="2">
    <citation type="submission" date="2014-09" db="EMBL/GenBank/DDBJ databases">
        <authorList>
            <consortium name="NBRP consortium"/>
            <person name="Sawabe T."/>
            <person name="Meirelles P."/>
            <person name="Nakanishi M."/>
            <person name="Sayaka M."/>
            <person name="Hattori M."/>
            <person name="Ohkuma M."/>
        </authorList>
    </citation>
    <scope>NUCLEOTIDE SEQUENCE [LARGE SCALE GENOMIC DNA]</scope>
    <source>
        <strain evidence="2 3">JCM 19240</strain>
    </source>
</reference>
<accession>A0A090T353</accession>
<dbReference type="GO" id="GO:0006538">
    <property type="term" value="P:L-glutamate catabolic process"/>
    <property type="evidence" value="ECO:0007669"/>
    <property type="project" value="InterPro"/>
</dbReference>
<organism evidence="2 3">
    <name type="scientific">Vibrio maritimus</name>
    <dbReference type="NCBI Taxonomy" id="990268"/>
    <lineage>
        <taxon>Bacteria</taxon>
        <taxon>Pseudomonadati</taxon>
        <taxon>Pseudomonadota</taxon>
        <taxon>Gammaproteobacteria</taxon>
        <taxon>Vibrionales</taxon>
        <taxon>Vibrionaceae</taxon>
        <taxon>Vibrio</taxon>
    </lineage>
</organism>
<reference evidence="2 3" key="1">
    <citation type="submission" date="2014-09" db="EMBL/GenBank/DDBJ databases">
        <title>Vibrio maritimus JCM 19240. (C210) whole genome shotgun sequence.</title>
        <authorList>
            <person name="Sawabe T."/>
            <person name="Meirelles P."/>
            <person name="Nakanishi M."/>
            <person name="Sayaka M."/>
            <person name="Hattori M."/>
            <person name="Ohkuma M."/>
        </authorList>
    </citation>
    <scope>NUCLEOTIDE SEQUENCE [LARGE SCALE GENOMIC DNA]</scope>
    <source>
        <strain evidence="2 3">JCM 19240</strain>
    </source>
</reference>